<accession>I7ZC03</accession>
<protein>
    <recommendedName>
        <fullName evidence="2">MobA-like NTP transferase domain-containing protein</fullName>
    </recommendedName>
</protein>
<evidence type="ECO:0000259" key="2">
    <source>
        <dbReference type="Pfam" id="PF12804"/>
    </source>
</evidence>
<dbReference type="STRING" id="1172194.WQQ_29910"/>
<evidence type="ECO:0000313" key="3">
    <source>
        <dbReference type="EMBL" id="EIT69409.1"/>
    </source>
</evidence>
<dbReference type="Proteomes" id="UP000003704">
    <property type="component" value="Unassembled WGS sequence"/>
</dbReference>
<gene>
    <name evidence="3" type="ORF">WQQ_29910</name>
</gene>
<reference evidence="3 4" key="1">
    <citation type="journal article" date="2012" name="J. Bacteriol.">
        <title>Genome Sequence of n-Alkane-Degrading Hydrocarboniphaga effusa Strain AP103T (ATCC BAA-332T).</title>
        <authorList>
            <person name="Chang H.K."/>
            <person name="Zylstra G.J."/>
            <person name="Chae J.C."/>
        </authorList>
    </citation>
    <scope>NUCLEOTIDE SEQUENCE [LARGE SCALE GENOMIC DNA]</scope>
    <source>
        <strain evidence="3 4">AP103</strain>
    </source>
</reference>
<dbReference type="GO" id="GO:0016779">
    <property type="term" value="F:nucleotidyltransferase activity"/>
    <property type="evidence" value="ECO:0007669"/>
    <property type="project" value="UniProtKB-ARBA"/>
</dbReference>
<keyword evidence="1" id="KW-0460">Magnesium</keyword>
<evidence type="ECO:0000256" key="1">
    <source>
        <dbReference type="ARBA" id="ARBA00022842"/>
    </source>
</evidence>
<feature type="domain" description="MobA-like NTP transferase" evidence="2">
    <location>
        <begin position="13"/>
        <end position="177"/>
    </location>
</feature>
<dbReference type="EMBL" id="AKGD01000002">
    <property type="protein sequence ID" value="EIT69409.1"/>
    <property type="molecule type" value="Genomic_DNA"/>
</dbReference>
<dbReference type="OrthoDB" id="159246at2"/>
<dbReference type="RefSeq" id="WP_007185932.1">
    <property type="nucleotide sequence ID" value="NZ_AKGD01000002.1"/>
</dbReference>
<dbReference type="InterPro" id="IPR029044">
    <property type="entry name" value="Nucleotide-diphossugar_trans"/>
</dbReference>
<organism evidence="3 4">
    <name type="scientific">Hydrocarboniphaga effusa AP103</name>
    <dbReference type="NCBI Taxonomy" id="1172194"/>
    <lineage>
        <taxon>Bacteria</taxon>
        <taxon>Pseudomonadati</taxon>
        <taxon>Pseudomonadota</taxon>
        <taxon>Gammaproteobacteria</taxon>
        <taxon>Nevskiales</taxon>
        <taxon>Nevskiaceae</taxon>
        <taxon>Hydrocarboniphaga</taxon>
    </lineage>
</organism>
<dbReference type="InterPro" id="IPR025877">
    <property type="entry name" value="MobA-like_NTP_Trfase"/>
</dbReference>
<dbReference type="Pfam" id="PF12804">
    <property type="entry name" value="NTP_transf_3"/>
    <property type="match status" value="1"/>
</dbReference>
<keyword evidence="4" id="KW-1185">Reference proteome</keyword>
<dbReference type="Gene3D" id="3.90.550.10">
    <property type="entry name" value="Spore Coat Polysaccharide Biosynthesis Protein SpsA, Chain A"/>
    <property type="match status" value="1"/>
</dbReference>
<dbReference type="AlphaFoldDB" id="I7ZC03"/>
<name>I7ZC03_9GAMM</name>
<comment type="caution">
    <text evidence="3">The sequence shown here is derived from an EMBL/GenBank/DDBJ whole genome shotgun (WGS) entry which is preliminary data.</text>
</comment>
<evidence type="ECO:0000313" key="4">
    <source>
        <dbReference type="Proteomes" id="UP000003704"/>
    </source>
</evidence>
<sequence>MSAAPASTAGLTALILAGSRGPGDPLAVYAGVEHKALIEIGGRSMLERVIAALAAVEEIGRIVVQIERPDLLDAHPALRAAAGDKTLEVIAAAHSPSSSVLAALERLGTPLLVTTADHALLLPEWVRYFVEHRERGADVCAALAPSEAVLGELPQTRRTWLRFRGRRYSGCNLFYFATPASAGVARIWLEIENQRKRPVKMIRRLGWMTALLYLLDKLSLDGALRRLGRLAGAQLAVVEMPFGLAAVDVDKPADLDLVRQIVAR</sequence>
<dbReference type="SUPFAM" id="SSF53448">
    <property type="entry name" value="Nucleotide-diphospho-sugar transferases"/>
    <property type="match status" value="1"/>
</dbReference>
<dbReference type="PATRIC" id="fig|1172194.4.peg.2897"/>
<proteinExistence type="predicted"/>